<keyword evidence="4" id="KW-1003">Cell membrane</keyword>
<keyword evidence="3" id="KW-0813">Transport</keyword>
<evidence type="ECO:0000256" key="1">
    <source>
        <dbReference type="ARBA" id="ARBA00004202"/>
    </source>
</evidence>
<comment type="similarity">
    <text evidence="2">Belongs to the ABC transporter superfamily.</text>
</comment>
<sequence>MNTAQTSDGPAPALGRTLPGTRPADFDDAEPLLEIRDLVVEFAGDEGAVRAVDGVAYSVRPGEILGVVGESGSGKSVTAMSVLGLIRRPGRIVGGEIRLRGRDLLGLTHRQMREIRGNQVAMIFQDPMTALNPVMTVGAQIIEALRLHDRKMSRAAARERAVELLTSVGVPQPEVRVGQYPHEFSGGMRQRAMIAIAIANRPQLLIADEPTTALDVTVQAQVLDLLRDARDTTGAATVIITHDLGVVAELADSVVVMYAGRVVEQAAVSELFAAPRHPYTLGLLAGVPTSEDEDEDDDDLASIPGTPPDMAHPPAGCAFHPRCPIARDRCRTERPPLAQAAPGHRSACHYADELVGATARDLFATVPDAIRDTAAPDAIAASIPDVKEAP</sequence>
<dbReference type="InterPro" id="IPR027417">
    <property type="entry name" value="P-loop_NTPase"/>
</dbReference>
<reference evidence="11" key="1">
    <citation type="journal article" date="2019" name="Int. J. Syst. Evol. Microbiol.">
        <title>The Global Catalogue of Microorganisms (GCM) 10K type strain sequencing project: providing services to taxonomists for standard genome sequencing and annotation.</title>
        <authorList>
            <consortium name="The Broad Institute Genomics Platform"/>
            <consortium name="The Broad Institute Genome Sequencing Center for Infectious Disease"/>
            <person name="Wu L."/>
            <person name="Ma J."/>
        </authorList>
    </citation>
    <scope>NUCLEOTIDE SEQUENCE [LARGE SCALE GENOMIC DNA]</scope>
    <source>
        <strain evidence="11">JCM 17986</strain>
    </source>
</reference>
<dbReference type="InterPro" id="IPR003439">
    <property type="entry name" value="ABC_transporter-like_ATP-bd"/>
</dbReference>
<dbReference type="Pfam" id="PF00005">
    <property type="entry name" value="ABC_tran"/>
    <property type="match status" value="1"/>
</dbReference>
<dbReference type="PROSITE" id="PS50893">
    <property type="entry name" value="ABC_TRANSPORTER_2"/>
    <property type="match status" value="1"/>
</dbReference>
<dbReference type="PROSITE" id="PS00211">
    <property type="entry name" value="ABC_TRANSPORTER_1"/>
    <property type="match status" value="1"/>
</dbReference>
<accession>A0ABP9GYF9</accession>
<dbReference type="InterPro" id="IPR017871">
    <property type="entry name" value="ABC_transporter-like_CS"/>
</dbReference>
<evidence type="ECO:0000313" key="10">
    <source>
        <dbReference type="EMBL" id="GAA4957069.1"/>
    </source>
</evidence>
<dbReference type="InterPro" id="IPR003593">
    <property type="entry name" value="AAA+_ATPase"/>
</dbReference>
<dbReference type="Proteomes" id="UP001500466">
    <property type="component" value="Unassembled WGS sequence"/>
</dbReference>
<dbReference type="SMART" id="SM00382">
    <property type="entry name" value="AAA"/>
    <property type="match status" value="1"/>
</dbReference>
<comment type="subcellular location">
    <subcellularLocation>
        <location evidence="1">Cell membrane</location>
        <topology evidence="1">Peripheral membrane protein</topology>
    </subcellularLocation>
</comment>
<evidence type="ECO:0000256" key="7">
    <source>
        <dbReference type="ARBA" id="ARBA00023136"/>
    </source>
</evidence>
<keyword evidence="5" id="KW-0547">Nucleotide-binding</keyword>
<evidence type="ECO:0000256" key="2">
    <source>
        <dbReference type="ARBA" id="ARBA00005417"/>
    </source>
</evidence>
<dbReference type="CDD" id="cd03257">
    <property type="entry name" value="ABC_NikE_OppD_transporters"/>
    <property type="match status" value="1"/>
</dbReference>
<dbReference type="RefSeq" id="WP_345674921.1">
    <property type="nucleotide sequence ID" value="NZ_BAABHS010000005.1"/>
</dbReference>
<evidence type="ECO:0000256" key="4">
    <source>
        <dbReference type="ARBA" id="ARBA00022475"/>
    </source>
</evidence>
<dbReference type="GO" id="GO:0005524">
    <property type="term" value="F:ATP binding"/>
    <property type="evidence" value="ECO:0007669"/>
    <property type="project" value="UniProtKB-KW"/>
</dbReference>
<proteinExistence type="inferred from homology"/>
<dbReference type="InterPro" id="IPR050388">
    <property type="entry name" value="ABC_Ni/Peptide_Import"/>
</dbReference>
<dbReference type="PANTHER" id="PTHR43297:SF2">
    <property type="entry name" value="DIPEPTIDE TRANSPORT ATP-BINDING PROTEIN DPPD"/>
    <property type="match status" value="1"/>
</dbReference>
<organism evidence="10 11">
    <name type="scientific">Yinghuangia aomiensis</name>
    <dbReference type="NCBI Taxonomy" id="676205"/>
    <lineage>
        <taxon>Bacteria</taxon>
        <taxon>Bacillati</taxon>
        <taxon>Actinomycetota</taxon>
        <taxon>Actinomycetes</taxon>
        <taxon>Kitasatosporales</taxon>
        <taxon>Streptomycetaceae</taxon>
        <taxon>Yinghuangia</taxon>
    </lineage>
</organism>
<dbReference type="PANTHER" id="PTHR43297">
    <property type="entry name" value="OLIGOPEPTIDE TRANSPORT ATP-BINDING PROTEIN APPD"/>
    <property type="match status" value="1"/>
</dbReference>
<dbReference type="EMBL" id="BAABHS010000005">
    <property type="protein sequence ID" value="GAA4957069.1"/>
    <property type="molecule type" value="Genomic_DNA"/>
</dbReference>
<evidence type="ECO:0000313" key="11">
    <source>
        <dbReference type="Proteomes" id="UP001500466"/>
    </source>
</evidence>
<name>A0ABP9GYF9_9ACTN</name>
<dbReference type="NCBIfam" id="TIGR01727">
    <property type="entry name" value="oligo_HPY"/>
    <property type="match status" value="1"/>
</dbReference>
<evidence type="ECO:0000256" key="3">
    <source>
        <dbReference type="ARBA" id="ARBA00022448"/>
    </source>
</evidence>
<feature type="region of interest" description="Disordered" evidence="8">
    <location>
        <begin position="1"/>
        <end position="26"/>
    </location>
</feature>
<gene>
    <name evidence="10" type="ORF">GCM10023205_19260</name>
</gene>
<dbReference type="InterPro" id="IPR013563">
    <property type="entry name" value="Oligopep_ABC_C"/>
</dbReference>
<evidence type="ECO:0000259" key="9">
    <source>
        <dbReference type="PROSITE" id="PS50893"/>
    </source>
</evidence>
<keyword evidence="11" id="KW-1185">Reference proteome</keyword>
<comment type="caution">
    <text evidence="10">The sequence shown here is derived from an EMBL/GenBank/DDBJ whole genome shotgun (WGS) entry which is preliminary data.</text>
</comment>
<keyword evidence="6 10" id="KW-0067">ATP-binding</keyword>
<dbReference type="Gene3D" id="3.40.50.300">
    <property type="entry name" value="P-loop containing nucleotide triphosphate hydrolases"/>
    <property type="match status" value="1"/>
</dbReference>
<dbReference type="SUPFAM" id="SSF52540">
    <property type="entry name" value="P-loop containing nucleoside triphosphate hydrolases"/>
    <property type="match status" value="1"/>
</dbReference>
<evidence type="ECO:0000256" key="5">
    <source>
        <dbReference type="ARBA" id="ARBA00022741"/>
    </source>
</evidence>
<dbReference type="Pfam" id="PF08352">
    <property type="entry name" value="oligo_HPY"/>
    <property type="match status" value="1"/>
</dbReference>
<feature type="domain" description="ABC transporter" evidence="9">
    <location>
        <begin position="33"/>
        <end position="284"/>
    </location>
</feature>
<evidence type="ECO:0000256" key="6">
    <source>
        <dbReference type="ARBA" id="ARBA00022840"/>
    </source>
</evidence>
<evidence type="ECO:0000256" key="8">
    <source>
        <dbReference type="SAM" id="MobiDB-lite"/>
    </source>
</evidence>
<keyword evidence="7" id="KW-0472">Membrane</keyword>
<protein>
    <submittedName>
        <fullName evidence="10">ABC transporter ATP-binding protein</fullName>
    </submittedName>
</protein>